<evidence type="ECO:0000256" key="18">
    <source>
        <dbReference type="RuleBase" id="RU003403"/>
    </source>
</evidence>
<evidence type="ECO:0000256" key="13">
    <source>
        <dbReference type="ARBA" id="ARBA00023027"/>
    </source>
</evidence>
<evidence type="ECO:0000256" key="6">
    <source>
        <dbReference type="ARBA" id="ARBA00022448"/>
    </source>
</evidence>
<feature type="transmembrane region" description="Helical" evidence="18">
    <location>
        <begin position="75"/>
        <end position="93"/>
    </location>
</feature>
<organism evidence="20">
    <name type="scientific">Leiodes picea</name>
    <dbReference type="NCBI Taxonomy" id="1553520"/>
    <lineage>
        <taxon>Eukaryota</taxon>
        <taxon>Metazoa</taxon>
        <taxon>Ecdysozoa</taxon>
        <taxon>Arthropoda</taxon>
        <taxon>Hexapoda</taxon>
        <taxon>Insecta</taxon>
        <taxon>Pterygota</taxon>
        <taxon>Neoptera</taxon>
        <taxon>Endopterygota</taxon>
        <taxon>Coleoptera</taxon>
        <taxon>Polyphaga</taxon>
        <taxon>Staphyliniformia</taxon>
        <taxon>Leiodidae</taxon>
        <taxon>Leiodinae</taxon>
        <taxon>Leiodes</taxon>
    </lineage>
</organism>
<dbReference type="InterPro" id="IPR050175">
    <property type="entry name" value="Complex_I_Subunit_2"/>
</dbReference>
<evidence type="ECO:0000256" key="12">
    <source>
        <dbReference type="ARBA" id="ARBA00022989"/>
    </source>
</evidence>
<evidence type="ECO:0000256" key="17">
    <source>
        <dbReference type="ARBA" id="ARBA00049551"/>
    </source>
</evidence>
<keyword evidence="12 18" id="KW-1133">Transmembrane helix</keyword>
<reference evidence="20" key="1">
    <citation type="submission" date="2016-04" db="EMBL/GenBank/DDBJ databases">
        <title>Mitochondria of beetle species.</title>
        <authorList>
            <person name="Hunter A."/>
            <person name="Moriniere J."/>
            <person name="Tang P."/>
            <person name="Linard B."/>
            <person name="Crampton-Platt A."/>
            <person name="Vogler A.P."/>
        </authorList>
    </citation>
    <scope>NUCLEOTIDE SEQUENCE</scope>
</reference>
<keyword evidence="11 18" id="KW-0249">Electron transport</keyword>
<evidence type="ECO:0000256" key="9">
    <source>
        <dbReference type="ARBA" id="ARBA00022792"/>
    </source>
</evidence>
<geneLocation type="mitochondrion" evidence="20"/>
<evidence type="ECO:0000256" key="5">
    <source>
        <dbReference type="ARBA" id="ARBA00021008"/>
    </source>
</evidence>
<feature type="transmembrane region" description="Helical" evidence="18">
    <location>
        <begin position="50"/>
        <end position="69"/>
    </location>
</feature>
<evidence type="ECO:0000256" key="15">
    <source>
        <dbReference type="ARBA" id="ARBA00023128"/>
    </source>
</evidence>
<keyword evidence="13 18" id="KW-0520">NAD</keyword>
<feature type="transmembrane region" description="Helical" evidence="18">
    <location>
        <begin position="225"/>
        <end position="247"/>
    </location>
</feature>
<dbReference type="InterPro" id="IPR001750">
    <property type="entry name" value="ND/Mrp_TM"/>
</dbReference>
<dbReference type="GO" id="GO:0006120">
    <property type="term" value="P:mitochondrial electron transport, NADH to ubiquinone"/>
    <property type="evidence" value="ECO:0007669"/>
    <property type="project" value="InterPro"/>
</dbReference>
<feature type="transmembrane region" description="Helical" evidence="18">
    <location>
        <begin position="137"/>
        <end position="157"/>
    </location>
</feature>
<evidence type="ECO:0000256" key="3">
    <source>
        <dbReference type="ARBA" id="ARBA00007012"/>
    </source>
</evidence>
<keyword evidence="16 18" id="KW-0472">Membrane</keyword>
<sequence length="328" mass="38118">MFIFTLINSTFITISANSWLGMWLGLEINLLSIIPLINNNENSMTTEASLKYFLVQAISSTILLFSIILMSKNNILILGSFSSSSLLFNTALFTKMGAAPFHFWLPEIMEGLNWLNCFMMLTWQKLAPMILLLTQNFWFLMIIIIWSMLISGIMGINQTSIRKIMAYSSINHIGWMISSMMINQVIWLYYFLIYMIISMNITLIFNKHSIFYLKQLFSWSKKNFLIKILFIMNFLSLGGLPPFLGFFPKWLTINSLIESNFLMISFIMVILTLLTLFYYMRLTFSTMVIYTDETKNYTNSPLKMKWIIIFNVISLMGLSLITALINFS</sequence>
<dbReference type="GO" id="GO:0005743">
    <property type="term" value="C:mitochondrial inner membrane"/>
    <property type="evidence" value="ECO:0007669"/>
    <property type="project" value="UniProtKB-SubCell"/>
</dbReference>
<keyword evidence="15 18" id="KW-0496">Mitochondrion</keyword>
<evidence type="ECO:0000259" key="19">
    <source>
        <dbReference type="Pfam" id="PF00361"/>
    </source>
</evidence>
<keyword evidence="6" id="KW-0813">Transport</keyword>
<dbReference type="PANTHER" id="PTHR46552:SF1">
    <property type="entry name" value="NADH-UBIQUINONE OXIDOREDUCTASE CHAIN 2"/>
    <property type="match status" value="1"/>
</dbReference>
<keyword evidence="8 18" id="KW-0812">Transmembrane</keyword>
<feature type="domain" description="NADH:quinone oxidoreductase/Mrp antiporter transmembrane" evidence="19">
    <location>
        <begin position="16"/>
        <end position="275"/>
    </location>
</feature>
<dbReference type="PRINTS" id="PR01436">
    <property type="entry name" value="NADHDHGNASE2"/>
</dbReference>
<feature type="transmembrane region" description="Helical" evidence="18">
    <location>
        <begin position="259"/>
        <end position="279"/>
    </location>
</feature>
<keyword evidence="14 18" id="KW-0830">Ubiquinone</keyword>
<evidence type="ECO:0000256" key="4">
    <source>
        <dbReference type="ARBA" id="ARBA00012944"/>
    </source>
</evidence>
<comment type="function">
    <text evidence="1">Core subunit of the mitochondrial membrane respiratory chain NADH dehydrogenase (Complex I) that is believed to belong to the minimal assembly required for catalysis. Complex I functions in the transfer of electrons from NADH to the respiratory chain. The immediate electron acceptor for the enzyme is believed to be ubiquinone.</text>
</comment>
<feature type="transmembrane region" description="Helical" evidence="18">
    <location>
        <begin position="306"/>
        <end position="327"/>
    </location>
</feature>
<accession>A0A343C4U3</accession>
<comment type="similarity">
    <text evidence="3 18">Belongs to the complex I subunit 2 family.</text>
</comment>
<evidence type="ECO:0000256" key="8">
    <source>
        <dbReference type="ARBA" id="ARBA00022692"/>
    </source>
</evidence>
<dbReference type="AlphaFoldDB" id="A0A343C4U3"/>
<evidence type="ECO:0000313" key="20">
    <source>
        <dbReference type="EMBL" id="ARH55049.1"/>
    </source>
</evidence>
<evidence type="ECO:0000256" key="2">
    <source>
        <dbReference type="ARBA" id="ARBA00004448"/>
    </source>
</evidence>
<keyword evidence="10 18" id="KW-1278">Translocase</keyword>
<comment type="catalytic activity">
    <reaction evidence="17 18">
        <text>a ubiquinone + NADH + 5 H(+)(in) = a ubiquinol + NAD(+) + 4 H(+)(out)</text>
        <dbReference type="Rhea" id="RHEA:29091"/>
        <dbReference type="Rhea" id="RHEA-COMP:9565"/>
        <dbReference type="Rhea" id="RHEA-COMP:9566"/>
        <dbReference type="ChEBI" id="CHEBI:15378"/>
        <dbReference type="ChEBI" id="CHEBI:16389"/>
        <dbReference type="ChEBI" id="CHEBI:17976"/>
        <dbReference type="ChEBI" id="CHEBI:57540"/>
        <dbReference type="ChEBI" id="CHEBI:57945"/>
        <dbReference type="EC" id="7.1.1.2"/>
    </reaction>
</comment>
<evidence type="ECO:0000256" key="14">
    <source>
        <dbReference type="ARBA" id="ARBA00023075"/>
    </source>
</evidence>
<dbReference type="Pfam" id="PF00361">
    <property type="entry name" value="Proton_antipo_M"/>
    <property type="match status" value="1"/>
</dbReference>
<evidence type="ECO:0000256" key="11">
    <source>
        <dbReference type="ARBA" id="ARBA00022982"/>
    </source>
</evidence>
<comment type="function">
    <text evidence="18">Core subunit of the mitochondrial membrane respiratory chain NADH dehydrogenase (Complex I) which catalyzes electron transfer from NADH through the respiratory chain, using ubiquinone as an electron acceptor. Essential for the catalytic activity and assembly of complex I.</text>
</comment>
<name>A0A343C4U3_9COLE</name>
<protein>
    <recommendedName>
        <fullName evidence="5 18">NADH-ubiquinone oxidoreductase chain 2</fullName>
        <ecNumber evidence="4 18">7.1.1.2</ecNumber>
    </recommendedName>
</protein>
<dbReference type="PANTHER" id="PTHR46552">
    <property type="entry name" value="NADH-UBIQUINONE OXIDOREDUCTASE CHAIN 2"/>
    <property type="match status" value="1"/>
</dbReference>
<evidence type="ECO:0000256" key="1">
    <source>
        <dbReference type="ARBA" id="ARBA00003257"/>
    </source>
</evidence>
<keyword evidence="7 18" id="KW-0679">Respiratory chain</keyword>
<dbReference type="GO" id="GO:0008137">
    <property type="term" value="F:NADH dehydrogenase (ubiquinone) activity"/>
    <property type="evidence" value="ECO:0007669"/>
    <property type="project" value="UniProtKB-EC"/>
</dbReference>
<comment type="subcellular location">
    <subcellularLocation>
        <location evidence="2 18">Mitochondrion inner membrane</location>
        <topology evidence="2 18">Multi-pass membrane protein</topology>
    </subcellularLocation>
</comment>
<feature type="transmembrane region" description="Helical" evidence="18">
    <location>
        <begin position="20"/>
        <end position="38"/>
    </location>
</feature>
<feature type="transmembrane region" description="Helical" evidence="18">
    <location>
        <begin position="188"/>
        <end position="205"/>
    </location>
</feature>
<evidence type="ECO:0000256" key="7">
    <source>
        <dbReference type="ARBA" id="ARBA00022660"/>
    </source>
</evidence>
<evidence type="ECO:0000256" key="16">
    <source>
        <dbReference type="ARBA" id="ARBA00023136"/>
    </source>
</evidence>
<proteinExistence type="inferred from homology"/>
<dbReference type="InterPro" id="IPR003917">
    <property type="entry name" value="NADH_UbQ_OxRdtase_chain2"/>
</dbReference>
<gene>
    <name evidence="20" type="primary">nad2</name>
</gene>
<evidence type="ECO:0000256" key="10">
    <source>
        <dbReference type="ARBA" id="ARBA00022967"/>
    </source>
</evidence>
<keyword evidence="9 18" id="KW-0999">Mitochondrion inner membrane</keyword>
<dbReference type="EMBL" id="KX087305">
    <property type="protein sequence ID" value="ARH55049.1"/>
    <property type="molecule type" value="Genomic_DNA"/>
</dbReference>
<dbReference type="EC" id="7.1.1.2" evidence="4 18"/>